<dbReference type="RefSeq" id="WP_246462634.1">
    <property type="nucleotide sequence ID" value="NZ_CP031518.1"/>
</dbReference>
<dbReference type="CDD" id="cd12797">
    <property type="entry name" value="M23_peptidase"/>
    <property type="match status" value="1"/>
</dbReference>
<feature type="domain" description="LysM" evidence="2">
    <location>
        <begin position="97"/>
        <end position="141"/>
    </location>
</feature>
<dbReference type="PROSITE" id="PS51782">
    <property type="entry name" value="LYSM"/>
    <property type="match status" value="2"/>
</dbReference>
<keyword evidence="4" id="KW-1185">Reference proteome</keyword>
<dbReference type="InterPro" id="IPR011055">
    <property type="entry name" value="Dup_hybrid_motif"/>
</dbReference>
<dbReference type="Pfam" id="PF01551">
    <property type="entry name" value="Peptidase_M23"/>
    <property type="match status" value="1"/>
</dbReference>
<dbReference type="SMART" id="SM00257">
    <property type="entry name" value="LysM"/>
    <property type="match status" value="2"/>
</dbReference>
<dbReference type="Gene3D" id="2.70.70.10">
    <property type="entry name" value="Glucose Permease (Domain IIA)"/>
    <property type="match status" value="1"/>
</dbReference>
<accession>A0A7W8G937</accession>
<evidence type="ECO:0000256" key="1">
    <source>
        <dbReference type="ARBA" id="ARBA00022729"/>
    </source>
</evidence>
<gene>
    <name evidence="3" type="ORF">HNP76_001463</name>
</gene>
<dbReference type="Gene3D" id="3.10.350.10">
    <property type="entry name" value="LysM domain"/>
    <property type="match status" value="2"/>
</dbReference>
<evidence type="ECO:0000313" key="3">
    <source>
        <dbReference type="EMBL" id="MBB5226095.1"/>
    </source>
</evidence>
<proteinExistence type="predicted"/>
<dbReference type="SUPFAM" id="SSF51261">
    <property type="entry name" value="Duplicated hybrid motif"/>
    <property type="match status" value="1"/>
</dbReference>
<reference evidence="3 4" key="1">
    <citation type="submission" date="2020-08" db="EMBL/GenBank/DDBJ databases">
        <title>Genomic Encyclopedia of Type Strains, Phase IV (KMG-IV): sequencing the most valuable type-strain genomes for metagenomic binning, comparative biology and taxonomic classification.</title>
        <authorList>
            <person name="Goeker M."/>
        </authorList>
    </citation>
    <scope>NUCLEOTIDE SEQUENCE [LARGE SCALE GENOMIC DNA]</scope>
    <source>
        <strain evidence="3 4">DSM 103462</strain>
    </source>
</reference>
<dbReference type="Pfam" id="PF01476">
    <property type="entry name" value="LysM"/>
    <property type="match status" value="2"/>
</dbReference>
<dbReference type="AlphaFoldDB" id="A0A7W8G937"/>
<dbReference type="EMBL" id="JACHFQ010000004">
    <property type="protein sequence ID" value="MBB5226095.1"/>
    <property type="molecule type" value="Genomic_DNA"/>
</dbReference>
<evidence type="ECO:0000259" key="2">
    <source>
        <dbReference type="PROSITE" id="PS51782"/>
    </source>
</evidence>
<dbReference type="PANTHER" id="PTHR21666">
    <property type="entry name" value="PEPTIDASE-RELATED"/>
    <property type="match status" value="1"/>
</dbReference>
<organism evidence="3 4">
    <name type="scientific">Treponema ruminis</name>
    <dbReference type="NCBI Taxonomy" id="744515"/>
    <lineage>
        <taxon>Bacteria</taxon>
        <taxon>Pseudomonadati</taxon>
        <taxon>Spirochaetota</taxon>
        <taxon>Spirochaetia</taxon>
        <taxon>Spirochaetales</taxon>
        <taxon>Treponemataceae</taxon>
        <taxon>Treponema</taxon>
    </lineage>
</organism>
<dbReference type="GO" id="GO:0004222">
    <property type="term" value="F:metalloendopeptidase activity"/>
    <property type="evidence" value="ECO:0007669"/>
    <property type="project" value="TreeGrafter"/>
</dbReference>
<sequence length="336" mass="36936">MKKVFWGVRNTIKKMSVRNAAQCFFVTFGVCTLVLTGTMVFANHTSKSENNGQGGFESPTIPVTEEVLDGIAEAEAQGGESGAINAAFEDTYKLSYFAYRVRSGDMIGRIAEQFDITSDTIISVNNIRNSRLLQIGDYLKIPTMPGILYNVKKDGETIDSIAQKYKVDAVKCSAVNHIEIDSAISAGSTIFVPDAELDWVTRQEINGDLFRKPIRARWYKSSSFGWRASPFTGARSYHSGVDMACPTGTSIYAALPGKVTATGYNSTYGNYVIIAHHSGYKTLYGHMSAILCHKGNYVTQDTRIGRVGSTGMSTGPHLHFTVFKNNKQVNPENLWN</sequence>
<dbReference type="InterPro" id="IPR036779">
    <property type="entry name" value="LysM_dom_sf"/>
</dbReference>
<dbReference type="PANTHER" id="PTHR21666:SF289">
    <property type="entry name" value="L-ALA--D-GLU ENDOPEPTIDASE"/>
    <property type="match status" value="1"/>
</dbReference>
<dbReference type="InterPro" id="IPR050570">
    <property type="entry name" value="Cell_wall_metabolism_enzyme"/>
</dbReference>
<evidence type="ECO:0000313" key="4">
    <source>
        <dbReference type="Proteomes" id="UP000518887"/>
    </source>
</evidence>
<dbReference type="CDD" id="cd00118">
    <property type="entry name" value="LysM"/>
    <property type="match status" value="2"/>
</dbReference>
<keyword evidence="1" id="KW-0732">Signal</keyword>
<protein>
    <submittedName>
        <fullName evidence="3">Murein DD-endopeptidase MepM/ murein hydrolase activator NlpD</fullName>
    </submittedName>
</protein>
<feature type="domain" description="LysM" evidence="2">
    <location>
        <begin position="147"/>
        <end position="192"/>
    </location>
</feature>
<dbReference type="InterPro" id="IPR018392">
    <property type="entry name" value="LysM"/>
</dbReference>
<keyword evidence="3" id="KW-0378">Hydrolase</keyword>
<dbReference type="InterPro" id="IPR016047">
    <property type="entry name" value="M23ase_b-sheet_dom"/>
</dbReference>
<dbReference type="Proteomes" id="UP000518887">
    <property type="component" value="Unassembled WGS sequence"/>
</dbReference>
<comment type="caution">
    <text evidence="3">The sequence shown here is derived from an EMBL/GenBank/DDBJ whole genome shotgun (WGS) entry which is preliminary data.</text>
</comment>
<name>A0A7W8G937_9SPIR</name>